<evidence type="ECO:0000313" key="3">
    <source>
        <dbReference type="WBParaSite" id="NBR_0001070101-mRNA-1"/>
    </source>
</evidence>
<dbReference type="STRING" id="27835.A0A0N4Y497"/>
<reference evidence="1 2" key="2">
    <citation type="submission" date="2018-11" db="EMBL/GenBank/DDBJ databases">
        <authorList>
            <consortium name="Pathogen Informatics"/>
        </authorList>
    </citation>
    <scope>NUCLEOTIDE SEQUENCE [LARGE SCALE GENOMIC DNA]</scope>
</reference>
<organism evidence="3">
    <name type="scientific">Nippostrongylus brasiliensis</name>
    <name type="common">Rat hookworm</name>
    <dbReference type="NCBI Taxonomy" id="27835"/>
    <lineage>
        <taxon>Eukaryota</taxon>
        <taxon>Metazoa</taxon>
        <taxon>Ecdysozoa</taxon>
        <taxon>Nematoda</taxon>
        <taxon>Chromadorea</taxon>
        <taxon>Rhabditida</taxon>
        <taxon>Rhabditina</taxon>
        <taxon>Rhabditomorpha</taxon>
        <taxon>Strongyloidea</taxon>
        <taxon>Heligmosomidae</taxon>
        <taxon>Nippostrongylus</taxon>
    </lineage>
</organism>
<proteinExistence type="predicted"/>
<gene>
    <name evidence="1" type="ORF">NBR_LOCUS10702</name>
</gene>
<name>A0A0N4Y497_NIPBR</name>
<accession>A0A0N4Y497</accession>
<dbReference type="Proteomes" id="UP000271162">
    <property type="component" value="Unassembled WGS sequence"/>
</dbReference>
<reference evidence="3" key="1">
    <citation type="submission" date="2017-02" db="UniProtKB">
        <authorList>
            <consortium name="WormBaseParasite"/>
        </authorList>
    </citation>
    <scope>IDENTIFICATION</scope>
</reference>
<dbReference type="WBParaSite" id="NBR_0001070101-mRNA-1">
    <property type="protein sequence ID" value="NBR_0001070101-mRNA-1"/>
    <property type="gene ID" value="NBR_0001070101"/>
</dbReference>
<dbReference type="AlphaFoldDB" id="A0A0N4Y497"/>
<sequence length="109" mass="12604">MVFEYLQGTLYPVKVASRKLGTSRKALLSWIDLLLVILSDDNTLDSKYWYVAVRHCVKTMLTLSCDVDFITSKILGKALWYAHRAAQLLVMFREKEFSPEINAEFIKAR</sequence>
<evidence type="ECO:0000313" key="2">
    <source>
        <dbReference type="Proteomes" id="UP000271162"/>
    </source>
</evidence>
<evidence type="ECO:0000313" key="1">
    <source>
        <dbReference type="EMBL" id="VDL74291.1"/>
    </source>
</evidence>
<keyword evidence="2" id="KW-1185">Reference proteome</keyword>
<dbReference type="EMBL" id="UYSL01020367">
    <property type="protein sequence ID" value="VDL74291.1"/>
    <property type="molecule type" value="Genomic_DNA"/>
</dbReference>
<protein>
    <submittedName>
        <fullName evidence="3">Transcriptional regulator</fullName>
    </submittedName>
</protein>